<feature type="compositionally biased region" description="Basic and acidic residues" evidence="11">
    <location>
        <begin position="493"/>
        <end position="503"/>
    </location>
</feature>
<feature type="domain" description="Cation/H+ exchanger transmembrane" evidence="13">
    <location>
        <begin position="7"/>
        <end position="400"/>
    </location>
</feature>
<comment type="similarity">
    <text evidence="2">Belongs to the fungal Na(+)/H(+) exchanger family.</text>
</comment>
<dbReference type="GO" id="GO:0030007">
    <property type="term" value="P:intracellular potassium ion homeostasis"/>
    <property type="evidence" value="ECO:0007669"/>
    <property type="project" value="TreeGrafter"/>
</dbReference>
<feature type="compositionally biased region" description="Polar residues" evidence="11">
    <location>
        <begin position="537"/>
        <end position="548"/>
    </location>
</feature>
<feature type="transmembrane region" description="Helical" evidence="12">
    <location>
        <begin position="187"/>
        <end position="207"/>
    </location>
</feature>
<dbReference type="OrthoDB" id="2190219at2759"/>
<evidence type="ECO:0000256" key="7">
    <source>
        <dbReference type="ARBA" id="ARBA00023053"/>
    </source>
</evidence>
<feature type="transmembrane region" description="Helical" evidence="12">
    <location>
        <begin position="77"/>
        <end position="96"/>
    </location>
</feature>
<feature type="transmembrane region" description="Helical" evidence="12">
    <location>
        <begin position="149"/>
        <end position="167"/>
    </location>
</feature>
<evidence type="ECO:0000256" key="11">
    <source>
        <dbReference type="SAM" id="MobiDB-lite"/>
    </source>
</evidence>
<evidence type="ECO:0000256" key="4">
    <source>
        <dbReference type="ARBA" id="ARBA00022449"/>
    </source>
</evidence>
<evidence type="ECO:0000256" key="10">
    <source>
        <dbReference type="ARBA" id="ARBA00023201"/>
    </source>
</evidence>
<evidence type="ECO:0000256" key="6">
    <source>
        <dbReference type="ARBA" id="ARBA00022989"/>
    </source>
</evidence>
<dbReference type="AlphaFoldDB" id="A0A4Y7TVK2"/>
<feature type="transmembrane region" description="Helical" evidence="12">
    <location>
        <begin position="267"/>
        <end position="289"/>
    </location>
</feature>
<keyword evidence="4" id="KW-0050">Antiport</keyword>
<accession>A0A4Y7TVK2</accession>
<evidence type="ECO:0000256" key="3">
    <source>
        <dbReference type="ARBA" id="ARBA00022448"/>
    </source>
</evidence>
<feature type="transmembrane region" description="Helical" evidence="12">
    <location>
        <begin position="377"/>
        <end position="402"/>
    </location>
</feature>
<evidence type="ECO:0000256" key="12">
    <source>
        <dbReference type="SAM" id="Phobius"/>
    </source>
</evidence>
<keyword evidence="8" id="KW-0406">Ion transport</keyword>
<feature type="region of interest" description="Disordered" evidence="11">
    <location>
        <begin position="458"/>
        <end position="503"/>
    </location>
</feature>
<evidence type="ECO:0000313" key="14">
    <source>
        <dbReference type="EMBL" id="TEB38193.1"/>
    </source>
</evidence>
<keyword evidence="7" id="KW-0915">Sodium</keyword>
<evidence type="ECO:0000256" key="9">
    <source>
        <dbReference type="ARBA" id="ARBA00023136"/>
    </source>
</evidence>
<comment type="subcellular location">
    <subcellularLocation>
        <location evidence="1">Membrane</location>
        <topology evidence="1">Multi-pass membrane protein</topology>
    </subcellularLocation>
</comment>
<dbReference type="GO" id="GO:0120029">
    <property type="term" value="P:proton export across plasma membrane"/>
    <property type="evidence" value="ECO:0007669"/>
    <property type="project" value="InterPro"/>
</dbReference>
<gene>
    <name evidence="14" type="ORF">FA13DRAFT_1786005</name>
</gene>
<name>A0A4Y7TVK2_COPMI</name>
<sequence>MLSLLAREKVYVNEVVLGTAFGIFMGPQFAGIFDPRDWGVHYKTITLEVMRVVLATGLFAIGVELPKSYMARHAKSLLIMVVPTMAIGWVIVAGLLRALFPSLAFISCLAISACLTPTDPIICAAIVGGKFAKKHVPLALRQILSAESAANDGLAYPFLTLAIYLTLDDTRGEAVAHWVVIGWLYQVILGIVVGAVAGLAFSYLMKFTHRRGYIDRESYVAQYLAMAIFITGLVNFLGSDDLLAAFAAGSAISWDGDFNIQTEGEVFASVIDLVLNCTCFIYIGAWLPFAKFTVPDLGVTPGRLIALSVGIMFLRRIPAVLMLYKFIPEIASWKEALFCGHFGPMGVGAVFISTLAIHKLPAPREPFQSQQDVLSAALEPIVSFIVLTSILIHGLSIPFFTLSRTVSRTVSIQVTATGMSARRGAPEWLLNINRFGAQSPTPTTVDATAMKEVDVEKNNGSTGGADNAMLEVPRLPVHGHSRKNSNESVGGTKETESPSLDGKKTGVVVAAEVVFIPDNLASGDGNESELYRRRPVSATSKSTTSTGNGHEEGHMGAITPLKNVHFPAPRE</sequence>
<keyword evidence="9 12" id="KW-0472">Membrane</keyword>
<feature type="transmembrane region" description="Helical" evidence="12">
    <location>
        <begin position="219"/>
        <end position="237"/>
    </location>
</feature>
<feature type="transmembrane region" description="Helical" evidence="12">
    <location>
        <begin position="12"/>
        <end position="33"/>
    </location>
</feature>
<comment type="caution">
    <text evidence="14">The sequence shown here is derived from an EMBL/GenBank/DDBJ whole genome shotgun (WGS) entry which is preliminary data.</text>
</comment>
<dbReference type="STRING" id="71717.A0A4Y7TVK2"/>
<feature type="transmembrane region" description="Helical" evidence="12">
    <location>
        <begin position="45"/>
        <end position="65"/>
    </location>
</feature>
<dbReference type="Proteomes" id="UP000298030">
    <property type="component" value="Unassembled WGS sequence"/>
</dbReference>
<keyword evidence="5 12" id="KW-0812">Transmembrane</keyword>
<dbReference type="GO" id="GO:0005886">
    <property type="term" value="C:plasma membrane"/>
    <property type="evidence" value="ECO:0007669"/>
    <property type="project" value="InterPro"/>
</dbReference>
<keyword evidence="10" id="KW-0739">Sodium transport</keyword>
<evidence type="ECO:0000256" key="8">
    <source>
        <dbReference type="ARBA" id="ARBA00023065"/>
    </source>
</evidence>
<feature type="transmembrane region" description="Helical" evidence="12">
    <location>
        <begin position="304"/>
        <end position="324"/>
    </location>
</feature>
<feature type="transmembrane region" description="Helical" evidence="12">
    <location>
        <begin position="336"/>
        <end position="357"/>
    </location>
</feature>
<dbReference type="EMBL" id="QPFP01000003">
    <property type="protein sequence ID" value="TEB38193.1"/>
    <property type="molecule type" value="Genomic_DNA"/>
</dbReference>
<dbReference type="Pfam" id="PF00999">
    <property type="entry name" value="Na_H_Exchanger"/>
    <property type="match status" value="1"/>
</dbReference>
<keyword evidence="15" id="KW-1185">Reference proteome</keyword>
<organism evidence="14 15">
    <name type="scientific">Coprinellus micaceus</name>
    <name type="common">Glistening ink-cap mushroom</name>
    <name type="synonym">Coprinus micaceus</name>
    <dbReference type="NCBI Taxonomy" id="71717"/>
    <lineage>
        <taxon>Eukaryota</taxon>
        <taxon>Fungi</taxon>
        <taxon>Dikarya</taxon>
        <taxon>Basidiomycota</taxon>
        <taxon>Agaricomycotina</taxon>
        <taxon>Agaricomycetes</taxon>
        <taxon>Agaricomycetidae</taxon>
        <taxon>Agaricales</taxon>
        <taxon>Agaricineae</taxon>
        <taxon>Psathyrellaceae</taxon>
        <taxon>Coprinellus</taxon>
    </lineage>
</organism>
<evidence type="ECO:0000259" key="13">
    <source>
        <dbReference type="Pfam" id="PF00999"/>
    </source>
</evidence>
<dbReference type="PANTHER" id="PTHR31382:SF4">
    <property type="entry name" value="NA(+)_H(+) ANTIPORTER"/>
    <property type="match status" value="1"/>
</dbReference>
<evidence type="ECO:0000256" key="2">
    <source>
        <dbReference type="ARBA" id="ARBA00005248"/>
    </source>
</evidence>
<evidence type="ECO:0000256" key="1">
    <source>
        <dbReference type="ARBA" id="ARBA00004141"/>
    </source>
</evidence>
<protein>
    <recommendedName>
        <fullName evidence="13">Cation/H+ exchanger transmembrane domain-containing protein</fullName>
    </recommendedName>
</protein>
<dbReference type="GO" id="GO:0036376">
    <property type="term" value="P:sodium ion export across plasma membrane"/>
    <property type="evidence" value="ECO:0007669"/>
    <property type="project" value="InterPro"/>
</dbReference>
<feature type="transmembrane region" description="Helical" evidence="12">
    <location>
        <begin position="102"/>
        <end position="128"/>
    </location>
</feature>
<proteinExistence type="inferred from homology"/>
<evidence type="ECO:0000256" key="5">
    <source>
        <dbReference type="ARBA" id="ARBA00022692"/>
    </source>
</evidence>
<dbReference type="InterPro" id="IPR004712">
    <property type="entry name" value="Na+/H+_antiporter_fungi"/>
</dbReference>
<dbReference type="PANTHER" id="PTHR31382">
    <property type="entry name" value="NA(+)/H(+) ANTIPORTER"/>
    <property type="match status" value="1"/>
</dbReference>
<dbReference type="GO" id="GO:0042391">
    <property type="term" value="P:regulation of membrane potential"/>
    <property type="evidence" value="ECO:0007669"/>
    <property type="project" value="InterPro"/>
</dbReference>
<evidence type="ECO:0000313" key="15">
    <source>
        <dbReference type="Proteomes" id="UP000298030"/>
    </source>
</evidence>
<feature type="region of interest" description="Disordered" evidence="11">
    <location>
        <begin position="519"/>
        <end position="571"/>
    </location>
</feature>
<keyword evidence="6 12" id="KW-1133">Transmembrane helix</keyword>
<keyword evidence="3" id="KW-0813">Transport</keyword>
<reference evidence="14 15" key="1">
    <citation type="journal article" date="2019" name="Nat. Ecol. Evol.">
        <title>Megaphylogeny resolves global patterns of mushroom evolution.</title>
        <authorList>
            <person name="Varga T."/>
            <person name="Krizsan K."/>
            <person name="Foldi C."/>
            <person name="Dima B."/>
            <person name="Sanchez-Garcia M."/>
            <person name="Sanchez-Ramirez S."/>
            <person name="Szollosi G.J."/>
            <person name="Szarkandi J.G."/>
            <person name="Papp V."/>
            <person name="Albert L."/>
            <person name="Andreopoulos W."/>
            <person name="Angelini C."/>
            <person name="Antonin V."/>
            <person name="Barry K.W."/>
            <person name="Bougher N.L."/>
            <person name="Buchanan P."/>
            <person name="Buyck B."/>
            <person name="Bense V."/>
            <person name="Catcheside P."/>
            <person name="Chovatia M."/>
            <person name="Cooper J."/>
            <person name="Damon W."/>
            <person name="Desjardin D."/>
            <person name="Finy P."/>
            <person name="Geml J."/>
            <person name="Haridas S."/>
            <person name="Hughes K."/>
            <person name="Justo A."/>
            <person name="Karasinski D."/>
            <person name="Kautmanova I."/>
            <person name="Kiss B."/>
            <person name="Kocsube S."/>
            <person name="Kotiranta H."/>
            <person name="LaButti K.M."/>
            <person name="Lechner B.E."/>
            <person name="Liimatainen K."/>
            <person name="Lipzen A."/>
            <person name="Lukacs Z."/>
            <person name="Mihaltcheva S."/>
            <person name="Morgado L.N."/>
            <person name="Niskanen T."/>
            <person name="Noordeloos M.E."/>
            <person name="Ohm R.A."/>
            <person name="Ortiz-Santana B."/>
            <person name="Ovrebo C."/>
            <person name="Racz N."/>
            <person name="Riley R."/>
            <person name="Savchenko A."/>
            <person name="Shiryaev A."/>
            <person name="Soop K."/>
            <person name="Spirin V."/>
            <person name="Szebenyi C."/>
            <person name="Tomsovsky M."/>
            <person name="Tulloss R.E."/>
            <person name="Uehling J."/>
            <person name="Grigoriev I.V."/>
            <person name="Vagvolgyi C."/>
            <person name="Papp T."/>
            <person name="Martin F.M."/>
            <person name="Miettinen O."/>
            <person name="Hibbett D.S."/>
            <person name="Nagy L.G."/>
        </authorList>
    </citation>
    <scope>NUCLEOTIDE SEQUENCE [LARGE SCALE GENOMIC DNA]</scope>
    <source>
        <strain evidence="14 15">FP101781</strain>
    </source>
</reference>
<dbReference type="InterPro" id="IPR006153">
    <property type="entry name" value="Cation/H_exchanger_TM"/>
</dbReference>
<dbReference type="GO" id="GO:0015385">
    <property type="term" value="F:sodium:proton antiporter activity"/>
    <property type="evidence" value="ECO:0007669"/>
    <property type="project" value="InterPro"/>
</dbReference>